<feature type="transmembrane region" description="Helical" evidence="4">
    <location>
        <begin position="52"/>
        <end position="72"/>
    </location>
</feature>
<dbReference type="GO" id="GO:0016747">
    <property type="term" value="F:acyltransferase activity, transferring groups other than amino-acyl groups"/>
    <property type="evidence" value="ECO:0007669"/>
    <property type="project" value="InterPro"/>
</dbReference>
<dbReference type="Pfam" id="PF02803">
    <property type="entry name" value="Thiolase_C"/>
    <property type="match status" value="1"/>
</dbReference>
<comment type="similarity">
    <text evidence="1">Belongs to the thiolase-like superfamily. Thiolase family.</text>
</comment>
<dbReference type="AlphaFoldDB" id="A0A6J7UJF5"/>
<evidence type="ECO:0000256" key="2">
    <source>
        <dbReference type="ARBA" id="ARBA00022679"/>
    </source>
</evidence>
<evidence type="ECO:0000259" key="5">
    <source>
        <dbReference type="Pfam" id="PF02803"/>
    </source>
</evidence>
<evidence type="ECO:0000313" key="6">
    <source>
        <dbReference type="EMBL" id="CAB5064227.1"/>
    </source>
</evidence>
<reference evidence="6" key="1">
    <citation type="submission" date="2020-05" db="EMBL/GenBank/DDBJ databases">
        <authorList>
            <person name="Chiriac C."/>
            <person name="Salcher M."/>
            <person name="Ghai R."/>
            <person name="Kavagutti S V."/>
        </authorList>
    </citation>
    <scope>NUCLEOTIDE SEQUENCE</scope>
</reference>
<sequence length="73" mass="7307">MVLTVLHEIPEINPERVNINGGAIAIGHPVGGSAARVIVDCARELKRQGGGIGIAAACIGVGLGIAVVIEVAE</sequence>
<feature type="domain" description="Thiolase C-terminal" evidence="5">
    <location>
        <begin position="5"/>
        <end position="70"/>
    </location>
</feature>
<dbReference type="InterPro" id="IPR016039">
    <property type="entry name" value="Thiolase-like"/>
</dbReference>
<dbReference type="InterPro" id="IPR020617">
    <property type="entry name" value="Thiolase_C"/>
</dbReference>
<keyword evidence="4" id="KW-0472">Membrane</keyword>
<evidence type="ECO:0000256" key="3">
    <source>
        <dbReference type="ARBA" id="ARBA00023315"/>
    </source>
</evidence>
<keyword evidence="2" id="KW-0808">Transferase</keyword>
<organism evidence="6">
    <name type="scientific">freshwater metagenome</name>
    <dbReference type="NCBI Taxonomy" id="449393"/>
    <lineage>
        <taxon>unclassified sequences</taxon>
        <taxon>metagenomes</taxon>
        <taxon>ecological metagenomes</taxon>
    </lineage>
</organism>
<accession>A0A6J7UJF5</accession>
<dbReference type="EMBL" id="CAFBQT010000071">
    <property type="protein sequence ID" value="CAB5064227.1"/>
    <property type="molecule type" value="Genomic_DNA"/>
</dbReference>
<dbReference type="PANTHER" id="PTHR18919">
    <property type="entry name" value="ACETYL-COA C-ACYLTRANSFERASE"/>
    <property type="match status" value="1"/>
</dbReference>
<dbReference type="Gene3D" id="3.40.47.10">
    <property type="match status" value="1"/>
</dbReference>
<name>A0A6J7UJF5_9ZZZZ</name>
<gene>
    <name evidence="6" type="ORF">UFOPK4355_00645</name>
</gene>
<keyword evidence="4" id="KW-1133">Transmembrane helix</keyword>
<dbReference type="PROSITE" id="PS00099">
    <property type="entry name" value="THIOLASE_3"/>
    <property type="match status" value="1"/>
</dbReference>
<dbReference type="SUPFAM" id="SSF53901">
    <property type="entry name" value="Thiolase-like"/>
    <property type="match status" value="1"/>
</dbReference>
<protein>
    <submittedName>
        <fullName evidence="6">Unannotated protein</fullName>
    </submittedName>
</protein>
<evidence type="ECO:0000256" key="4">
    <source>
        <dbReference type="SAM" id="Phobius"/>
    </source>
</evidence>
<proteinExistence type="inferred from homology"/>
<dbReference type="InterPro" id="IPR020610">
    <property type="entry name" value="Thiolase_AS"/>
</dbReference>
<evidence type="ECO:0000256" key="1">
    <source>
        <dbReference type="ARBA" id="ARBA00010982"/>
    </source>
</evidence>
<keyword evidence="3" id="KW-0012">Acyltransferase</keyword>
<dbReference type="PANTHER" id="PTHR18919:SF107">
    <property type="entry name" value="ACETYL-COA ACETYLTRANSFERASE, CYTOSOLIC"/>
    <property type="match status" value="1"/>
</dbReference>
<keyword evidence="4" id="KW-0812">Transmembrane</keyword>